<dbReference type="EMBL" id="RAQU01000121">
    <property type="protein sequence ID" value="RKK02853.1"/>
    <property type="molecule type" value="Genomic_DNA"/>
</dbReference>
<evidence type="ECO:0000259" key="1">
    <source>
        <dbReference type="Pfam" id="PF12146"/>
    </source>
</evidence>
<dbReference type="EMBL" id="RFLX01000001">
    <property type="protein sequence ID" value="RMI27035.1"/>
    <property type="molecule type" value="Genomic_DNA"/>
</dbReference>
<feature type="domain" description="Serine aminopeptidase S33" evidence="1">
    <location>
        <begin position="106"/>
        <end position="341"/>
    </location>
</feature>
<name>A0A3A9JDU4_9PROT</name>
<keyword evidence="4" id="KW-1185">Reference proteome</keyword>
<keyword evidence="2" id="KW-0378">Hydrolase</keyword>
<evidence type="ECO:0000313" key="3">
    <source>
        <dbReference type="EMBL" id="RMI27035.1"/>
    </source>
</evidence>
<dbReference type="GO" id="GO:0016787">
    <property type="term" value="F:hydrolase activity"/>
    <property type="evidence" value="ECO:0007669"/>
    <property type="project" value="UniProtKB-KW"/>
</dbReference>
<organism evidence="2 5">
    <name type="scientific">Teichococcus wenyumeiae</name>
    <dbReference type="NCBI Taxonomy" id="2478470"/>
    <lineage>
        <taxon>Bacteria</taxon>
        <taxon>Pseudomonadati</taxon>
        <taxon>Pseudomonadota</taxon>
        <taxon>Alphaproteobacteria</taxon>
        <taxon>Acetobacterales</taxon>
        <taxon>Roseomonadaceae</taxon>
        <taxon>Roseomonas</taxon>
    </lineage>
</organism>
<reference evidence="2 5" key="1">
    <citation type="submission" date="2018-09" db="EMBL/GenBank/DDBJ databases">
        <title>Roseomonas sp. nov., isolated from feces of Tibetan antelopes in the Qinghai-Tibet plateau, China.</title>
        <authorList>
            <person name="Tian Z."/>
        </authorList>
    </citation>
    <scope>NUCLEOTIDE SEQUENCE [LARGE SCALE GENOMIC DNA]</scope>
    <source>
        <strain evidence="3 4">Z23</strain>
        <strain evidence="2 5">Z24</strain>
    </source>
</reference>
<protein>
    <submittedName>
        <fullName evidence="2">Alpha/beta fold hydrolase</fullName>
    </submittedName>
</protein>
<evidence type="ECO:0000313" key="5">
    <source>
        <dbReference type="Proteomes" id="UP000278036"/>
    </source>
</evidence>
<dbReference type="PRINTS" id="PR00111">
    <property type="entry name" value="ABHYDROLASE"/>
</dbReference>
<dbReference type="Proteomes" id="UP000274097">
    <property type="component" value="Unassembled WGS sequence"/>
</dbReference>
<comment type="caution">
    <text evidence="2">The sequence shown here is derived from an EMBL/GenBank/DDBJ whole genome shotgun (WGS) entry which is preliminary data.</text>
</comment>
<dbReference type="SUPFAM" id="SSF53474">
    <property type="entry name" value="alpha/beta-Hydrolases"/>
    <property type="match status" value="1"/>
</dbReference>
<dbReference type="InterPro" id="IPR000073">
    <property type="entry name" value="AB_hydrolase_1"/>
</dbReference>
<dbReference type="InParanoid" id="A0A3A9JDU4"/>
<sequence>MKWQGFSCRAPHLPLPHGTAISLAMPHRIRASGLFWLLAAALALAGCAPQVVPLGDAALGYGLDAKAVAEVPRGEAPVPVAPLAEPIPAPDGALLPHRVWRAEGGPPRALLLALHGFNEHGGNFLLDSLGQLTAAGVEVHTYDQRGFGQAPSRGYWPGTETMARDAAAAAAYLKARNPDVPLFLLGESMGAAVALLAETGEAPPPIDGLVLLAPAFWSRGAVGPVGVGVFWALAHSVPALGFPAAAGGISASDNLDALRRNGRDPLVIKITRIDAAWGLLDAMDRATQALPRCCAVPVLILQGAKDAVVPPGVTRAALRRMPPGPRLARYPEGFHLLLRDKVRGTVAADLLAWMADPRAPLPSGADRVGEAWLAAEQ</sequence>
<dbReference type="Gene3D" id="3.40.50.1820">
    <property type="entry name" value="alpha/beta hydrolase"/>
    <property type="match status" value="1"/>
</dbReference>
<dbReference type="InterPro" id="IPR051044">
    <property type="entry name" value="MAG_DAG_Lipase"/>
</dbReference>
<dbReference type="PANTHER" id="PTHR11614">
    <property type="entry name" value="PHOSPHOLIPASE-RELATED"/>
    <property type="match status" value="1"/>
</dbReference>
<dbReference type="Pfam" id="PF12146">
    <property type="entry name" value="Hydrolase_4"/>
    <property type="match status" value="1"/>
</dbReference>
<dbReference type="InterPro" id="IPR029058">
    <property type="entry name" value="AB_hydrolase_fold"/>
</dbReference>
<dbReference type="AlphaFoldDB" id="A0A3A9JDU4"/>
<accession>A0A3A9JDU4</accession>
<proteinExistence type="predicted"/>
<dbReference type="Proteomes" id="UP000278036">
    <property type="component" value="Unassembled WGS sequence"/>
</dbReference>
<gene>
    <name evidence="2" type="ORF">D6Z83_17580</name>
    <name evidence="3" type="ORF">EBE87_01235</name>
</gene>
<evidence type="ECO:0000313" key="4">
    <source>
        <dbReference type="Proteomes" id="UP000274097"/>
    </source>
</evidence>
<evidence type="ECO:0000313" key="2">
    <source>
        <dbReference type="EMBL" id="RKK02853.1"/>
    </source>
</evidence>
<dbReference type="InterPro" id="IPR022742">
    <property type="entry name" value="Hydrolase_4"/>
</dbReference>